<evidence type="ECO:0000313" key="2">
    <source>
        <dbReference type="Proteomes" id="UP001321749"/>
    </source>
</evidence>
<dbReference type="GO" id="GO:0008967">
    <property type="term" value="F:phosphoglycolate phosphatase activity"/>
    <property type="evidence" value="ECO:0007669"/>
    <property type="project" value="TreeGrafter"/>
</dbReference>
<dbReference type="Proteomes" id="UP001321749">
    <property type="component" value="Unassembled WGS sequence"/>
</dbReference>
<dbReference type="Pfam" id="PF00702">
    <property type="entry name" value="Hydrolase"/>
    <property type="match status" value="1"/>
</dbReference>
<comment type="caution">
    <text evidence="1">The sequence shown here is derived from an EMBL/GenBank/DDBJ whole genome shotgun (WGS) entry which is preliminary data.</text>
</comment>
<sequence>MGSLLDIRINKPRLALIDFEGTLFDTRAAVLHAMTRTLQHVGGFNPQSIIKETVWHYVYGTDDIGEAFSRLLNTTGEPATAPHVPQEVWVAAYNAIYAAEALPLIEPYPGAKQLLEALRRERIPVVIFGSNKQQATIRDVLKGCDGMAEELLTGGQLPLMIMADTPLRKVAVKPDPASYKDYGLDFFAEYPGLAGASHVLVVGDTEADILYAKEIGAEACWVKHGYGNEAECLALAPHMVVENFGELEKKISNRNC</sequence>
<reference evidence="1" key="1">
    <citation type="journal article" date="2023" name="Mol. Phylogenet. Evol.">
        <title>Genome-scale phylogeny and comparative genomics of the fungal order Sordariales.</title>
        <authorList>
            <person name="Hensen N."/>
            <person name="Bonometti L."/>
            <person name="Westerberg I."/>
            <person name="Brannstrom I.O."/>
            <person name="Guillou S."/>
            <person name="Cros-Aarteil S."/>
            <person name="Calhoun S."/>
            <person name="Haridas S."/>
            <person name="Kuo A."/>
            <person name="Mondo S."/>
            <person name="Pangilinan J."/>
            <person name="Riley R."/>
            <person name="LaButti K."/>
            <person name="Andreopoulos B."/>
            <person name="Lipzen A."/>
            <person name="Chen C."/>
            <person name="Yan M."/>
            <person name="Daum C."/>
            <person name="Ng V."/>
            <person name="Clum A."/>
            <person name="Steindorff A."/>
            <person name="Ohm R.A."/>
            <person name="Martin F."/>
            <person name="Silar P."/>
            <person name="Natvig D.O."/>
            <person name="Lalanne C."/>
            <person name="Gautier V."/>
            <person name="Ament-Velasquez S.L."/>
            <person name="Kruys A."/>
            <person name="Hutchinson M.I."/>
            <person name="Powell A.J."/>
            <person name="Barry K."/>
            <person name="Miller A.N."/>
            <person name="Grigoriev I.V."/>
            <person name="Debuchy R."/>
            <person name="Gladieux P."/>
            <person name="Hiltunen Thoren M."/>
            <person name="Johannesson H."/>
        </authorList>
    </citation>
    <scope>NUCLEOTIDE SEQUENCE</scope>
    <source>
        <strain evidence="1">PSN324</strain>
    </source>
</reference>
<keyword evidence="2" id="KW-1185">Reference proteome</keyword>
<dbReference type="SFLD" id="SFLDS00003">
    <property type="entry name" value="Haloacid_Dehalogenase"/>
    <property type="match status" value="1"/>
</dbReference>
<dbReference type="InterPro" id="IPR050155">
    <property type="entry name" value="HAD-like_hydrolase_sf"/>
</dbReference>
<protein>
    <submittedName>
        <fullName evidence="1">HAD-like domain-containing protein</fullName>
    </submittedName>
</protein>
<dbReference type="PANTHER" id="PTHR43434:SF1">
    <property type="entry name" value="PHOSPHOGLYCOLATE PHOSPHATASE"/>
    <property type="match status" value="1"/>
</dbReference>
<dbReference type="GO" id="GO:0006281">
    <property type="term" value="P:DNA repair"/>
    <property type="evidence" value="ECO:0007669"/>
    <property type="project" value="TreeGrafter"/>
</dbReference>
<name>A0AAV9HWK8_9PEZI</name>
<proteinExistence type="predicted"/>
<gene>
    <name evidence="1" type="ORF">QBC42DRAFT_319329</name>
</gene>
<dbReference type="Gene3D" id="1.10.150.240">
    <property type="entry name" value="Putative phosphatase, domain 2"/>
    <property type="match status" value="1"/>
</dbReference>
<dbReference type="EMBL" id="MU864947">
    <property type="protein sequence ID" value="KAK4464525.1"/>
    <property type="molecule type" value="Genomic_DNA"/>
</dbReference>
<accession>A0AAV9HWK8</accession>
<dbReference type="InterPro" id="IPR036412">
    <property type="entry name" value="HAD-like_sf"/>
</dbReference>
<dbReference type="PANTHER" id="PTHR43434">
    <property type="entry name" value="PHOSPHOGLYCOLATE PHOSPHATASE"/>
    <property type="match status" value="1"/>
</dbReference>
<reference evidence="1" key="2">
    <citation type="submission" date="2023-06" db="EMBL/GenBank/DDBJ databases">
        <authorList>
            <consortium name="Lawrence Berkeley National Laboratory"/>
            <person name="Mondo S.J."/>
            <person name="Hensen N."/>
            <person name="Bonometti L."/>
            <person name="Westerberg I."/>
            <person name="Brannstrom I.O."/>
            <person name="Guillou S."/>
            <person name="Cros-Aarteil S."/>
            <person name="Calhoun S."/>
            <person name="Haridas S."/>
            <person name="Kuo A."/>
            <person name="Pangilinan J."/>
            <person name="Riley R."/>
            <person name="Labutti K."/>
            <person name="Andreopoulos B."/>
            <person name="Lipzen A."/>
            <person name="Chen C."/>
            <person name="Yanf M."/>
            <person name="Daum C."/>
            <person name="Ng V."/>
            <person name="Clum A."/>
            <person name="Steindorff A."/>
            <person name="Ohm R."/>
            <person name="Martin F."/>
            <person name="Silar P."/>
            <person name="Natvig D."/>
            <person name="Lalanne C."/>
            <person name="Gautier V."/>
            <person name="Ament-Velasquez S.L."/>
            <person name="Kruys A."/>
            <person name="Hutchinson M.I."/>
            <person name="Powell A.J."/>
            <person name="Barry K."/>
            <person name="Miller A.N."/>
            <person name="Grigoriev I.V."/>
            <person name="Debuchy R."/>
            <person name="Gladieux P."/>
            <person name="Thoren M.H."/>
            <person name="Johannesson H."/>
        </authorList>
    </citation>
    <scope>NUCLEOTIDE SEQUENCE</scope>
    <source>
        <strain evidence="1">PSN324</strain>
    </source>
</reference>
<organism evidence="1 2">
    <name type="scientific">Cladorrhinum samala</name>
    <dbReference type="NCBI Taxonomy" id="585594"/>
    <lineage>
        <taxon>Eukaryota</taxon>
        <taxon>Fungi</taxon>
        <taxon>Dikarya</taxon>
        <taxon>Ascomycota</taxon>
        <taxon>Pezizomycotina</taxon>
        <taxon>Sordariomycetes</taxon>
        <taxon>Sordariomycetidae</taxon>
        <taxon>Sordariales</taxon>
        <taxon>Podosporaceae</taxon>
        <taxon>Cladorrhinum</taxon>
    </lineage>
</organism>
<dbReference type="InterPro" id="IPR023214">
    <property type="entry name" value="HAD_sf"/>
</dbReference>
<evidence type="ECO:0000313" key="1">
    <source>
        <dbReference type="EMBL" id="KAK4464525.1"/>
    </source>
</evidence>
<dbReference type="InterPro" id="IPR023198">
    <property type="entry name" value="PGP-like_dom2"/>
</dbReference>
<dbReference type="AlphaFoldDB" id="A0AAV9HWK8"/>
<dbReference type="Gene3D" id="3.40.50.1000">
    <property type="entry name" value="HAD superfamily/HAD-like"/>
    <property type="match status" value="1"/>
</dbReference>
<dbReference type="SUPFAM" id="SSF56784">
    <property type="entry name" value="HAD-like"/>
    <property type="match status" value="1"/>
</dbReference>
<dbReference type="SFLD" id="SFLDG01129">
    <property type="entry name" value="C1.5:_HAD__Beta-PGM__Phosphata"/>
    <property type="match status" value="1"/>
</dbReference>